<evidence type="ECO:0000313" key="1">
    <source>
        <dbReference type="EMBL" id="KAH1122159.1"/>
    </source>
</evidence>
<comment type="caution">
    <text evidence="1">The sequence shown here is derived from an EMBL/GenBank/DDBJ whole genome shotgun (WGS) entry which is preliminary data.</text>
</comment>
<evidence type="ECO:0000313" key="2">
    <source>
        <dbReference type="Proteomes" id="UP000828251"/>
    </source>
</evidence>
<sequence length="83" mass="9287">MVGSFPNSDNEFIELANFLMNPARAKHLLEVVLASFTKFWFEKKAITLKTNSDQLLKDPCSLVQADFSSLPAHPTPFSSNQLT</sequence>
<protein>
    <submittedName>
        <fullName evidence="1">Uncharacterized protein</fullName>
    </submittedName>
</protein>
<keyword evidence="2" id="KW-1185">Reference proteome</keyword>
<gene>
    <name evidence="1" type="ORF">J1N35_005319</name>
</gene>
<dbReference type="EMBL" id="JAIQCV010000002">
    <property type="protein sequence ID" value="KAH1122159.1"/>
    <property type="molecule type" value="Genomic_DNA"/>
</dbReference>
<dbReference type="Proteomes" id="UP000828251">
    <property type="component" value="Unassembled WGS sequence"/>
</dbReference>
<name>A0A9D3WCN3_9ROSI</name>
<proteinExistence type="predicted"/>
<organism evidence="1 2">
    <name type="scientific">Gossypium stocksii</name>
    <dbReference type="NCBI Taxonomy" id="47602"/>
    <lineage>
        <taxon>Eukaryota</taxon>
        <taxon>Viridiplantae</taxon>
        <taxon>Streptophyta</taxon>
        <taxon>Embryophyta</taxon>
        <taxon>Tracheophyta</taxon>
        <taxon>Spermatophyta</taxon>
        <taxon>Magnoliopsida</taxon>
        <taxon>eudicotyledons</taxon>
        <taxon>Gunneridae</taxon>
        <taxon>Pentapetalae</taxon>
        <taxon>rosids</taxon>
        <taxon>malvids</taxon>
        <taxon>Malvales</taxon>
        <taxon>Malvaceae</taxon>
        <taxon>Malvoideae</taxon>
        <taxon>Gossypium</taxon>
    </lineage>
</organism>
<dbReference type="AlphaFoldDB" id="A0A9D3WCN3"/>
<reference evidence="1 2" key="1">
    <citation type="journal article" date="2021" name="Plant Biotechnol. J.">
        <title>Multi-omics assisted identification of the key and species-specific regulatory components of drought-tolerant mechanisms in Gossypium stocksii.</title>
        <authorList>
            <person name="Yu D."/>
            <person name="Ke L."/>
            <person name="Zhang D."/>
            <person name="Wu Y."/>
            <person name="Sun Y."/>
            <person name="Mei J."/>
            <person name="Sun J."/>
            <person name="Sun Y."/>
        </authorList>
    </citation>
    <scope>NUCLEOTIDE SEQUENCE [LARGE SCALE GENOMIC DNA]</scope>
    <source>
        <strain evidence="2">cv. E1</strain>
        <tissue evidence="1">Leaf</tissue>
    </source>
</reference>
<accession>A0A9D3WCN3</accession>